<accession>A0A178IQ85</accession>
<dbReference type="SUPFAM" id="SSF54523">
    <property type="entry name" value="Pili subunits"/>
    <property type="match status" value="1"/>
</dbReference>
<organism evidence="2 3">
    <name type="scientific">Termitidicoccus mucosus</name>
    <dbReference type="NCBI Taxonomy" id="1184151"/>
    <lineage>
        <taxon>Bacteria</taxon>
        <taxon>Pseudomonadati</taxon>
        <taxon>Verrucomicrobiota</taxon>
        <taxon>Opitutia</taxon>
        <taxon>Opitutales</taxon>
        <taxon>Opitutaceae</taxon>
        <taxon>Termitidicoccus</taxon>
    </lineage>
</organism>
<keyword evidence="1" id="KW-0472">Membrane</keyword>
<dbReference type="AlphaFoldDB" id="A0A178IQ85"/>
<comment type="caution">
    <text evidence="2">The sequence shown here is derived from an EMBL/GenBank/DDBJ whole genome shotgun (WGS) entry which is preliminary data.</text>
</comment>
<evidence type="ECO:0008006" key="4">
    <source>
        <dbReference type="Google" id="ProtNLM"/>
    </source>
</evidence>
<keyword evidence="3" id="KW-1185">Reference proteome</keyword>
<evidence type="ECO:0000313" key="3">
    <source>
        <dbReference type="Proteomes" id="UP000078486"/>
    </source>
</evidence>
<dbReference type="NCBIfam" id="TIGR02532">
    <property type="entry name" value="IV_pilin_GFxxxE"/>
    <property type="match status" value="1"/>
</dbReference>
<dbReference type="EMBL" id="LRRQ01000003">
    <property type="protein sequence ID" value="OAM91928.1"/>
    <property type="molecule type" value="Genomic_DNA"/>
</dbReference>
<sequence length="303" mass="32867">MKSMHHRQKTRAFTLIEILIVCAIISGLFALSVPTIMGWLEKSQLDAETNALNAIRDDVVRSFDSTDFANVNIAALAGDVPDGVPPTVFTGNPDGSYPTTSVADWYAKIATLRGTGFGTAAPSSQPAVKDILYNHYGRARGLVAAAPQARAQRFLLFSIMAPNEQLVMPANDGSPEWFEAIWNTEWDTKGGSIPAYWAARLTADQQAAWNGSAGTGSRLYLMRVIRITLPRYVLRISNNHPTGNGYIYFNNGMGVEAPAESGVTESPAILGGRQIVVKKGADEASALETNRFLLRDDSDVFIQ</sequence>
<dbReference type="Proteomes" id="UP000078486">
    <property type="component" value="Unassembled WGS sequence"/>
</dbReference>
<dbReference type="RefSeq" id="WP_068773293.1">
    <property type="nucleotide sequence ID" value="NZ_CP109797.1"/>
</dbReference>
<dbReference type="STRING" id="1184151.AW736_26470"/>
<keyword evidence="1" id="KW-0812">Transmembrane</keyword>
<dbReference type="Gene3D" id="3.30.700.10">
    <property type="entry name" value="Glycoprotein, Type 4 Pilin"/>
    <property type="match status" value="1"/>
</dbReference>
<dbReference type="InterPro" id="IPR045584">
    <property type="entry name" value="Pilin-like"/>
</dbReference>
<reference evidence="2 3" key="1">
    <citation type="submission" date="2016-01" db="EMBL/GenBank/DDBJ databases">
        <title>High potential of lignocellulose degradation of a new Verrucomicrobia species.</title>
        <authorList>
            <person name="Wang Y."/>
            <person name="Shi Y."/>
            <person name="Qiu Z."/>
            <person name="Liu S."/>
            <person name="Yang H."/>
        </authorList>
    </citation>
    <scope>NUCLEOTIDE SEQUENCE [LARGE SCALE GENOMIC DNA]</scope>
    <source>
        <strain evidence="2 3">TSB47</strain>
    </source>
</reference>
<evidence type="ECO:0000313" key="2">
    <source>
        <dbReference type="EMBL" id="OAM91928.1"/>
    </source>
</evidence>
<dbReference type="OrthoDB" id="206505at2"/>
<keyword evidence="1" id="KW-1133">Transmembrane helix</keyword>
<evidence type="ECO:0000256" key="1">
    <source>
        <dbReference type="SAM" id="Phobius"/>
    </source>
</evidence>
<name>A0A178IQ85_9BACT</name>
<protein>
    <recommendedName>
        <fullName evidence="4">Prepilin-type N-terminal cleavage/methylation domain-containing protein</fullName>
    </recommendedName>
</protein>
<feature type="transmembrane region" description="Helical" evidence="1">
    <location>
        <begin position="12"/>
        <end position="40"/>
    </location>
</feature>
<gene>
    <name evidence="2" type="ORF">AW736_26470</name>
</gene>
<dbReference type="InterPro" id="IPR012902">
    <property type="entry name" value="N_methyl_site"/>
</dbReference>
<proteinExistence type="predicted"/>